<dbReference type="InterPro" id="IPR006527">
    <property type="entry name" value="F-box-assoc_dom_typ1"/>
</dbReference>
<dbReference type="SUPFAM" id="SSF81383">
    <property type="entry name" value="F-box domain"/>
    <property type="match status" value="1"/>
</dbReference>
<dbReference type="Gene3D" id="1.20.1280.50">
    <property type="match status" value="1"/>
</dbReference>
<protein>
    <recommendedName>
        <fullName evidence="1">F-box domain-containing protein</fullName>
    </recommendedName>
</protein>
<evidence type="ECO:0000313" key="3">
    <source>
        <dbReference type="Proteomes" id="UP001153555"/>
    </source>
</evidence>
<dbReference type="InterPro" id="IPR036047">
    <property type="entry name" value="F-box-like_dom_sf"/>
</dbReference>
<organism evidence="2 3">
    <name type="scientific">Striga hermonthica</name>
    <name type="common">Purple witchweed</name>
    <name type="synonym">Buchnera hermonthica</name>
    <dbReference type="NCBI Taxonomy" id="68872"/>
    <lineage>
        <taxon>Eukaryota</taxon>
        <taxon>Viridiplantae</taxon>
        <taxon>Streptophyta</taxon>
        <taxon>Embryophyta</taxon>
        <taxon>Tracheophyta</taxon>
        <taxon>Spermatophyta</taxon>
        <taxon>Magnoliopsida</taxon>
        <taxon>eudicotyledons</taxon>
        <taxon>Gunneridae</taxon>
        <taxon>Pentapetalae</taxon>
        <taxon>asterids</taxon>
        <taxon>lamiids</taxon>
        <taxon>Lamiales</taxon>
        <taxon>Orobanchaceae</taxon>
        <taxon>Buchnereae</taxon>
        <taxon>Striga</taxon>
    </lineage>
</organism>
<evidence type="ECO:0000259" key="1">
    <source>
        <dbReference type="PROSITE" id="PS50181"/>
    </source>
</evidence>
<evidence type="ECO:0000313" key="2">
    <source>
        <dbReference type="EMBL" id="CAA0816620.1"/>
    </source>
</evidence>
<dbReference type="AlphaFoldDB" id="A0A9N7MR97"/>
<name>A0A9N7MR97_STRHE</name>
<accession>A0A9N7MR97</accession>
<dbReference type="Proteomes" id="UP001153555">
    <property type="component" value="Unassembled WGS sequence"/>
</dbReference>
<gene>
    <name evidence="2" type="ORF">SHERM_16486</name>
</gene>
<dbReference type="InterPro" id="IPR017451">
    <property type="entry name" value="F-box-assoc_interact_dom"/>
</dbReference>
<dbReference type="InterPro" id="IPR050796">
    <property type="entry name" value="SCF_F-box_component"/>
</dbReference>
<dbReference type="PANTHER" id="PTHR31672">
    <property type="entry name" value="BNACNNG10540D PROTEIN"/>
    <property type="match status" value="1"/>
</dbReference>
<dbReference type="SMART" id="SM00256">
    <property type="entry name" value="FBOX"/>
    <property type="match status" value="1"/>
</dbReference>
<dbReference type="NCBIfam" id="TIGR01640">
    <property type="entry name" value="F_box_assoc_1"/>
    <property type="match status" value="1"/>
</dbReference>
<proteinExistence type="predicted"/>
<feature type="domain" description="F-box" evidence="1">
    <location>
        <begin position="8"/>
        <end position="53"/>
    </location>
</feature>
<dbReference type="OrthoDB" id="5314306at2759"/>
<dbReference type="PANTHER" id="PTHR31672:SF13">
    <property type="entry name" value="F-BOX PROTEIN CPR30-LIKE"/>
    <property type="match status" value="1"/>
</dbReference>
<dbReference type="PROSITE" id="PS50181">
    <property type="entry name" value="FBOX"/>
    <property type="match status" value="1"/>
</dbReference>
<comment type="caution">
    <text evidence="2">The sequence shown here is derived from an EMBL/GenBank/DDBJ whole genome shotgun (WGS) entry which is preliminary data.</text>
</comment>
<reference evidence="2" key="1">
    <citation type="submission" date="2019-12" db="EMBL/GenBank/DDBJ databases">
        <authorList>
            <person name="Scholes J."/>
        </authorList>
    </citation>
    <scope>NUCLEOTIDE SEQUENCE</scope>
</reference>
<dbReference type="Pfam" id="PF00646">
    <property type="entry name" value="F-box"/>
    <property type="match status" value="1"/>
</dbReference>
<dbReference type="Pfam" id="PF07734">
    <property type="entry name" value="FBA_1"/>
    <property type="match status" value="1"/>
</dbReference>
<dbReference type="InterPro" id="IPR001810">
    <property type="entry name" value="F-box_dom"/>
</dbReference>
<sequence length="379" mass="43233">MAVDGGNDDVLTRLPQDIIFHIFFKLPPKTLLRLRCVSRFLNSLIPHPHFLSLHIAASAGPRCHHLLNYDSPDSAKSYFSFRADPTLDPSKTFENPFRSVNGYMRLVGSSRGILCLFDTSYFTSVGTLIFWNPFIRKLKIVPTLPELGCVWTRISHMAVGFGFDPECDDFKVVKVLYSCDDDPFPSRAFVYELKIGSWRIINWPPPCFLPMYWTGSVFLRGFVHWLAYERPRFNGPPNCIMGFDMTEEVFKSMELPKNAVVKGKELRLCPSADEQTLALFVSSRGNMNTVWDLWLMSDYGNVGSWNRVYTIALDVKFLPLKITNEREILAVRNDKKLVSVNFEKDEVDDLEVCGLPSSFFADGYLPSLALLDCGEQFID</sequence>
<dbReference type="EMBL" id="CACSLK010014277">
    <property type="protein sequence ID" value="CAA0816620.1"/>
    <property type="molecule type" value="Genomic_DNA"/>
</dbReference>
<keyword evidence="3" id="KW-1185">Reference proteome</keyword>